<dbReference type="Proteomes" id="UP000887116">
    <property type="component" value="Unassembled WGS sequence"/>
</dbReference>
<dbReference type="PROSITE" id="PS50172">
    <property type="entry name" value="BRCT"/>
    <property type="match status" value="1"/>
</dbReference>
<dbReference type="SUPFAM" id="SSF52113">
    <property type="entry name" value="BRCT domain"/>
    <property type="match status" value="1"/>
</dbReference>
<evidence type="ECO:0000313" key="3">
    <source>
        <dbReference type="Proteomes" id="UP000887116"/>
    </source>
</evidence>
<dbReference type="GO" id="GO:0016874">
    <property type="term" value="F:ligase activity"/>
    <property type="evidence" value="ECO:0007669"/>
    <property type="project" value="UniProtKB-KW"/>
</dbReference>
<comment type="caution">
    <text evidence="2">The sequence shown here is derived from an EMBL/GenBank/DDBJ whole genome shotgun (WGS) entry which is preliminary data.</text>
</comment>
<accession>A0A8X6F7S7</accession>
<dbReference type="EMBL" id="BMAO01021165">
    <property type="protein sequence ID" value="GFQ72357.1"/>
    <property type="molecule type" value="Genomic_DNA"/>
</dbReference>
<sequence length="128" mass="13862">MSIIGVGEKIIDSLISFFSEKDNVEMVKNLASQLKIESVSANVSNSPLSGKIVVFTGKLSRERKEMQAEAESLGGIVSSSVSPKTDFLVVGEKPGSKYKKATELGVKILTEEEWGCLYSPLAILDCIY</sequence>
<evidence type="ECO:0000259" key="1">
    <source>
        <dbReference type="PROSITE" id="PS50172"/>
    </source>
</evidence>
<protein>
    <submittedName>
        <fullName evidence="2">DNA ligase</fullName>
    </submittedName>
</protein>
<evidence type="ECO:0000313" key="2">
    <source>
        <dbReference type="EMBL" id="GFQ72357.1"/>
    </source>
</evidence>
<keyword evidence="3" id="KW-1185">Reference proteome</keyword>
<dbReference type="Pfam" id="PF00533">
    <property type="entry name" value="BRCT"/>
    <property type="match status" value="1"/>
</dbReference>
<dbReference type="SMART" id="SM00292">
    <property type="entry name" value="BRCT"/>
    <property type="match status" value="1"/>
</dbReference>
<dbReference type="CDD" id="cd17748">
    <property type="entry name" value="BRCT_DNA_ligase_like"/>
    <property type="match status" value="1"/>
</dbReference>
<proteinExistence type="predicted"/>
<dbReference type="InterPro" id="IPR036420">
    <property type="entry name" value="BRCT_dom_sf"/>
</dbReference>
<organism evidence="2 3">
    <name type="scientific">Trichonephila clavata</name>
    <name type="common">Joro spider</name>
    <name type="synonym">Nephila clavata</name>
    <dbReference type="NCBI Taxonomy" id="2740835"/>
    <lineage>
        <taxon>Eukaryota</taxon>
        <taxon>Metazoa</taxon>
        <taxon>Ecdysozoa</taxon>
        <taxon>Arthropoda</taxon>
        <taxon>Chelicerata</taxon>
        <taxon>Arachnida</taxon>
        <taxon>Araneae</taxon>
        <taxon>Araneomorphae</taxon>
        <taxon>Entelegynae</taxon>
        <taxon>Araneoidea</taxon>
        <taxon>Nephilidae</taxon>
        <taxon>Trichonephila</taxon>
    </lineage>
</organism>
<dbReference type="Gene3D" id="3.40.50.10190">
    <property type="entry name" value="BRCT domain"/>
    <property type="match status" value="1"/>
</dbReference>
<feature type="domain" description="BRCT" evidence="1">
    <location>
        <begin position="43"/>
        <end position="114"/>
    </location>
</feature>
<gene>
    <name evidence="2" type="primary">ligA</name>
    <name evidence="2" type="ORF">TNCT_507041</name>
</gene>
<name>A0A8X6F7S7_TRICU</name>
<dbReference type="AlphaFoldDB" id="A0A8X6F7S7"/>
<keyword evidence="2" id="KW-0436">Ligase</keyword>
<reference evidence="2" key="1">
    <citation type="submission" date="2020-07" db="EMBL/GenBank/DDBJ databases">
        <title>Multicomponent nature underlies the extraordinary mechanical properties of spider dragline silk.</title>
        <authorList>
            <person name="Kono N."/>
            <person name="Nakamura H."/>
            <person name="Mori M."/>
            <person name="Yoshida Y."/>
            <person name="Ohtoshi R."/>
            <person name="Malay A.D."/>
            <person name="Moran D.A.P."/>
            <person name="Tomita M."/>
            <person name="Numata K."/>
            <person name="Arakawa K."/>
        </authorList>
    </citation>
    <scope>NUCLEOTIDE SEQUENCE</scope>
</reference>
<dbReference type="InterPro" id="IPR001357">
    <property type="entry name" value="BRCT_dom"/>
</dbReference>
<dbReference type="OrthoDB" id="19145at2759"/>